<name>A0A7S0LMA1_9EUKA</name>
<dbReference type="EMBL" id="HBEY01042592">
    <property type="protein sequence ID" value="CAD8616974.1"/>
    <property type="molecule type" value="Transcribed_RNA"/>
</dbReference>
<protein>
    <submittedName>
        <fullName evidence="1">Uncharacterized protein</fullName>
    </submittedName>
</protein>
<dbReference type="AlphaFoldDB" id="A0A7S0LMA1"/>
<accession>A0A7S0LMA1</accession>
<reference evidence="1" key="1">
    <citation type="submission" date="2021-01" db="EMBL/GenBank/DDBJ databases">
        <authorList>
            <person name="Corre E."/>
            <person name="Pelletier E."/>
            <person name="Niang G."/>
            <person name="Scheremetjew M."/>
            <person name="Finn R."/>
            <person name="Kale V."/>
            <person name="Holt S."/>
            <person name="Cochrane G."/>
            <person name="Meng A."/>
            <person name="Brown T."/>
            <person name="Cohen L."/>
        </authorList>
    </citation>
    <scope>NUCLEOTIDE SEQUENCE</scope>
    <source>
        <strain evidence="1">PLY182g</strain>
    </source>
</reference>
<gene>
    <name evidence="1" type="ORF">CPEL01642_LOCUS20355</name>
</gene>
<evidence type="ECO:0000313" key="1">
    <source>
        <dbReference type="EMBL" id="CAD8616974.1"/>
    </source>
</evidence>
<organism evidence="1">
    <name type="scientific">Coccolithus braarudii</name>
    <dbReference type="NCBI Taxonomy" id="221442"/>
    <lineage>
        <taxon>Eukaryota</taxon>
        <taxon>Haptista</taxon>
        <taxon>Haptophyta</taxon>
        <taxon>Prymnesiophyceae</taxon>
        <taxon>Coccolithales</taxon>
        <taxon>Coccolithaceae</taxon>
        <taxon>Coccolithus</taxon>
    </lineage>
</organism>
<proteinExistence type="predicted"/>
<sequence length="164" mass="18263">MPVPPVATPATHGGGGGDGVGMWLQTLTAEQAYAHLGLWNWQNEHDFNVHVPDLAAHTQSMVTWCSKPQLRPVWETSLVPRHLGLYIDDSDLLACVQLRYERCLQRPIHALAGKHRMAVDHIGVAPHVPLRFRIQVLSGIVWTVQQLGQTHEMDVAFSAHCLCE</sequence>